<dbReference type="PROSITE" id="PS00383">
    <property type="entry name" value="TYR_PHOSPHATASE_1"/>
    <property type="match status" value="1"/>
</dbReference>
<dbReference type="InterPro" id="IPR000387">
    <property type="entry name" value="Tyr_Pase_dom"/>
</dbReference>
<accession>A0AAD3DKL6</accession>
<dbReference type="GO" id="GO:0004721">
    <property type="term" value="F:phosphoprotein phosphatase activity"/>
    <property type="evidence" value="ECO:0007669"/>
    <property type="project" value="UniProtKB-KW"/>
</dbReference>
<comment type="caution">
    <text evidence="6">The sequence shown here is derived from an EMBL/GenBank/DDBJ whole genome shotgun (WGS) entry which is preliminary data.</text>
</comment>
<keyword evidence="7" id="KW-1185">Reference proteome</keyword>
<dbReference type="PANTHER" id="PTHR46381">
    <property type="entry name" value="MKPA PROTEIN"/>
    <property type="match status" value="1"/>
</dbReference>
<gene>
    <name evidence="6" type="ORF">Agub_g3886</name>
</gene>
<dbReference type="SUPFAM" id="SSF52799">
    <property type="entry name" value="(Phosphotyrosine protein) phosphatases II"/>
    <property type="match status" value="1"/>
</dbReference>
<evidence type="ECO:0000259" key="4">
    <source>
        <dbReference type="PROSITE" id="PS50054"/>
    </source>
</evidence>
<feature type="domain" description="Tyrosine specific protein phosphatases" evidence="5">
    <location>
        <begin position="158"/>
        <end position="212"/>
    </location>
</feature>
<dbReference type="InterPro" id="IPR029021">
    <property type="entry name" value="Prot-tyrosine_phosphatase-like"/>
</dbReference>
<dbReference type="PROSITE" id="PS50054">
    <property type="entry name" value="TYR_PHOSPHATASE_DUAL"/>
    <property type="match status" value="1"/>
</dbReference>
<dbReference type="SMART" id="SM00195">
    <property type="entry name" value="DSPc"/>
    <property type="match status" value="1"/>
</dbReference>
<keyword evidence="1" id="KW-0378">Hydrolase</keyword>
<evidence type="ECO:0000313" key="7">
    <source>
        <dbReference type="Proteomes" id="UP001054857"/>
    </source>
</evidence>
<reference evidence="6 7" key="1">
    <citation type="journal article" date="2021" name="Sci. Rep.">
        <title>Genome sequencing of the multicellular alga Astrephomene provides insights into convergent evolution of germ-soma differentiation.</title>
        <authorList>
            <person name="Yamashita S."/>
            <person name="Yamamoto K."/>
            <person name="Matsuzaki R."/>
            <person name="Suzuki S."/>
            <person name="Yamaguchi H."/>
            <person name="Hirooka S."/>
            <person name="Minakuchi Y."/>
            <person name="Miyagishima S."/>
            <person name="Kawachi M."/>
            <person name="Toyoda A."/>
            <person name="Nozaki H."/>
        </authorList>
    </citation>
    <scope>NUCLEOTIDE SEQUENCE [LARGE SCALE GENOMIC DNA]</scope>
    <source>
        <strain evidence="6 7">NIES-4017</strain>
    </source>
</reference>
<feature type="compositionally biased region" description="Low complexity" evidence="3">
    <location>
        <begin position="46"/>
        <end position="56"/>
    </location>
</feature>
<feature type="compositionally biased region" description="Low complexity" evidence="3">
    <location>
        <begin position="439"/>
        <end position="453"/>
    </location>
</feature>
<dbReference type="PANTHER" id="PTHR46381:SF2">
    <property type="entry name" value="MAP KINASE PHOSPHATASE"/>
    <property type="match status" value="1"/>
</dbReference>
<feature type="region of interest" description="Disordered" evidence="3">
    <location>
        <begin position="520"/>
        <end position="550"/>
    </location>
</feature>
<dbReference type="PROSITE" id="PS50056">
    <property type="entry name" value="TYR_PHOSPHATASE_2"/>
    <property type="match status" value="1"/>
</dbReference>
<dbReference type="EMBL" id="BMAR01000004">
    <property type="protein sequence ID" value="GFR42894.1"/>
    <property type="molecule type" value="Genomic_DNA"/>
</dbReference>
<dbReference type="Pfam" id="PF00782">
    <property type="entry name" value="DSPc"/>
    <property type="match status" value="1"/>
</dbReference>
<organism evidence="6 7">
    <name type="scientific">Astrephomene gubernaculifera</name>
    <dbReference type="NCBI Taxonomy" id="47775"/>
    <lineage>
        <taxon>Eukaryota</taxon>
        <taxon>Viridiplantae</taxon>
        <taxon>Chlorophyta</taxon>
        <taxon>core chlorophytes</taxon>
        <taxon>Chlorophyceae</taxon>
        <taxon>CS clade</taxon>
        <taxon>Chlamydomonadales</taxon>
        <taxon>Astrephomenaceae</taxon>
        <taxon>Astrephomene</taxon>
    </lineage>
</organism>
<dbReference type="InterPro" id="IPR016130">
    <property type="entry name" value="Tyr_Pase_AS"/>
</dbReference>
<evidence type="ECO:0000256" key="2">
    <source>
        <dbReference type="ARBA" id="ARBA00022912"/>
    </source>
</evidence>
<feature type="compositionally biased region" description="Low complexity" evidence="3">
    <location>
        <begin position="521"/>
        <end position="543"/>
    </location>
</feature>
<proteinExistence type="predicted"/>
<feature type="region of interest" description="Disordered" evidence="3">
    <location>
        <begin position="45"/>
        <end position="77"/>
    </location>
</feature>
<protein>
    <submittedName>
        <fullName evidence="6">Uncharacterized protein</fullName>
    </submittedName>
</protein>
<feature type="compositionally biased region" description="Low complexity" evidence="3">
    <location>
        <begin position="390"/>
        <end position="400"/>
    </location>
</feature>
<dbReference type="AlphaFoldDB" id="A0AAD3DKL6"/>
<evidence type="ECO:0000256" key="1">
    <source>
        <dbReference type="ARBA" id="ARBA00022801"/>
    </source>
</evidence>
<dbReference type="Gene3D" id="3.90.190.10">
    <property type="entry name" value="Protein tyrosine phosphatase superfamily"/>
    <property type="match status" value="1"/>
</dbReference>
<dbReference type="InterPro" id="IPR029006">
    <property type="entry name" value="ADF-H/Gelsolin-like_dom_sf"/>
</dbReference>
<keyword evidence="2" id="KW-0904">Protein phosphatase</keyword>
<dbReference type="Proteomes" id="UP001054857">
    <property type="component" value="Unassembled WGS sequence"/>
</dbReference>
<dbReference type="InterPro" id="IPR000340">
    <property type="entry name" value="Dual-sp_phosphatase_cat-dom"/>
</dbReference>
<evidence type="ECO:0000256" key="3">
    <source>
        <dbReference type="SAM" id="MobiDB-lite"/>
    </source>
</evidence>
<feature type="region of interest" description="Disordered" evidence="3">
    <location>
        <begin position="620"/>
        <end position="646"/>
    </location>
</feature>
<feature type="domain" description="Tyrosine-protein phosphatase" evidence="4">
    <location>
        <begin position="92"/>
        <end position="234"/>
    </location>
</feature>
<evidence type="ECO:0000313" key="6">
    <source>
        <dbReference type="EMBL" id="GFR42894.1"/>
    </source>
</evidence>
<dbReference type="InterPro" id="IPR020422">
    <property type="entry name" value="TYR_PHOSPHATASE_DUAL_dom"/>
</dbReference>
<dbReference type="Gene3D" id="3.40.20.10">
    <property type="entry name" value="Severin"/>
    <property type="match status" value="1"/>
</dbReference>
<dbReference type="CDD" id="cd14498">
    <property type="entry name" value="DSP"/>
    <property type="match status" value="1"/>
</dbReference>
<feature type="region of interest" description="Disordered" evidence="3">
    <location>
        <begin position="365"/>
        <end position="497"/>
    </location>
</feature>
<name>A0AAD3DKL6_9CHLO</name>
<dbReference type="SUPFAM" id="SSF55753">
    <property type="entry name" value="Actin depolymerizing proteins"/>
    <property type="match status" value="1"/>
</dbReference>
<feature type="compositionally biased region" description="Low complexity" evidence="3">
    <location>
        <begin position="413"/>
        <end position="427"/>
    </location>
</feature>
<evidence type="ECO:0000259" key="5">
    <source>
        <dbReference type="PROSITE" id="PS50056"/>
    </source>
</evidence>
<sequence>MSALVAAEPPPESHYGPEPRFPLFRARYCAAATWSSSARMIKDAEPSTSSISPTSSQRPNLRSLDLRSLPVEDTAPSETQLRRQKYLYFEKHCSEVSPGLFLSGDYVAKTRDILRQAGVTHVLNCVGFICKEYFKDELTYKTLYLQDTPAEDISCVLYDCLDYIHSALQAGGRILVHCSQGVSRSATLVIAYMMWRCGKPYDEIFAAVKAIRGVANPNIGFTCQLLQWQKRAASAKTRVRLYRIAPHCVHAPSYLVPKLITPPKQYPHNTHRDLDPRGAFVLQTPAGGPTYVWRGEGCPDSYAEAAHRAAWQLRKFEGAGPVVEVRQGQEPVELRILLDPAPLDAEAARLNAKRSSITGEIDLATTSREHAASGAGAATTGTGGAGQQQGQGQLSSSSAGWPSSDMDVDFPGASAASCTSSSTPFASGGMLLPPPPADRGPQQQQPAQPLQLQHNLQGFGGSAGGAPMDLGTPRGESLGASRAGRPGGSVSAGGSMLPLSGLQHHHVAAGGMANGLGGENAGSLSCSSRSGSAASSSGGAMAESGGGGGGGLLEVPRWVPKEVDEYTDDYLLFGHSLGQQGKGAASGGVTFDGTMRVSYDTAGGLSAPGIAAAGPQAECLFGGPNGRPDSPATKEGRHKKFRRADSERPKLGYWTAACSDGIGPELARTHNVSSLHESVDEDVLGLPLEGR</sequence>